<feature type="transmembrane region" description="Helical" evidence="1">
    <location>
        <begin position="12"/>
        <end position="35"/>
    </location>
</feature>
<evidence type="ECO:0000313" key="3">
    <source>
        <dbReference type="EMBL" id="RDY29341.1"/>
    </source>
</evidence>
<dbReference type="Proteomes" id="UP000215694">
    <property type="component" value="Unassembled WGS sequence"/>
</dbReference>
<evidence type="ECO:0000259" key="2">
    <source>
        <dbReference type="Pfam" id="PF01757"/>
    </source>
</evidence>
<accession>A0A371J9A6</accession>
<evidence type="ECO:0000256" key="1">
    <source>
        <dbReference type="SAM" id="Phobius"/>
    </source>
</evidence>
<dbReference type="PANTHER" id="PTHR36927">
    <property type="entry name" value="BLR4337 PROTEIN"/>
    <property type="match status" value="1"/>
</dbReference>
<keyword evidence="4" id="KW-1185">Reference proteome</keyword>
<keyword evidence="1" id="KW-1133">Transmembrane helix</keyword>
<feature type="transmembrane region" description="Helical" evidence="1">
    <location>
        <begin position="332"/>
        <end position="351"/>
    </location>
</feature>
<gene>
    <name evidence="3" type="ORF">CHL78_001185</name>
</gene>
<name>A0A371J9A6_9FIRM</name>
<dbReference type="GO" id="GO:0016747">
    <property type="term" value="F:acyltransferase activity, transferring groups other than amino-acyl groups"/>
    <property type="evidence" value="ECO:0007669"/>
    <property type="project" value="InterPro"/>
</dbReference>
<dbReference type="RefSeq" id="WP_094367994.1">
    <property type="nucleotide sequence ID" value="NZ_NOJY02000002.1"/>
</dbReference>
<protein>
    <recommendedName>
        <fullName evidence="2">Acyltransferase 3 domain-containing protein</fullName>
    </recommendedName>
</protein>
<evidence type="ECO:0000313" key="4">
    <source>
        <dbReference type="Proteomes" id="UP000215694"/>
    </source>
</evidence>
<feature type="transmembrane region" description="Helical" evidence="1">
    <location>
        <begin position="86"/>
        <end position="104"/>
    </location>
</feature>
<feature type="transmembrane region" description="Helical" evidence="1">
    <location>
        <begin position="273"/>
        <end position="291"/>
    </location>
</feature>
<dbReference type="PANTHER" id="PTHR36927:SF3">
    <property type="entry name" value="GLUCANS BIOSYNTHESIS PROTEIN C"/>
    <property type="match status" value="1"/>
</dbReference>
<organism evidence="3 4">
    <name type="scientific">Romboutsia weinsteinii</name>
    <dbReference type="NCBI Taxonomy" id="2020949"/>
    <lineage>
        <taxon>Bacteria</taxon>
        <taxon>Bacillati</taxon>
        <taxon>Bacillota</taxon>
        <taxon>Clostridia</taxon>
        <taxon>Peptostreptococcales</taxon>
        <taxon>Peptostreptococcaceae</taxon>
        <taxon>Romboutsia</taxon>
    </lineage>
</organism>
<reference evidence="3 4" key="1">
    <citation type="journal article" date="2017" name="Genome Announc.">
        <title>Draft Genome Sequence of Romboutsia weinsteinii sp. nov. Strain CCRI-19649(T) Isolated from Surface Water.</title>
        <authorList>
            <person name="Maheux A.F."/>
            <person name="Boudreau D.K."/>
            <person name="Berube E."/>
            <person name="Boissinot M."/>
            <person name="Cantin P."/>
            <person name="Raymond F."/>
            <person name="Corbeil J."/>
            <person name="Omar R.F."/>
            <person name="Bergeron M.G."/>
        </authorList>
    </citation>
    <scope>NUCLEOTIDE SEQUENCE [LARGE SCALE GENOMIC DNA]</scope>
    <source>
        <strain evidence="3 4">CCRI-19649</strain>
    </source>
</reference>
<dbReference type="OrthoDB" id="5446016at2"/>
<dbReference type="EMBL" id="NOJY02000002">
    <property type="protein sequence ID" value="RDY29341.1"/>
    <property type="molecule type" value="Genomic_DNA"/>
</dbReference>
<sequence>MRRHEIDWIRNISILMLFAYHTAAIFCKFGDFYIVSEQKNFLADLLIIVLFVWYMPMLFFLAGASTHFSLENRSIKDYMKERIRKLLVPLIFGIIVVVPPQTYLARVWRGETNLNYFEHLKYFFTNINDFSGFDGAFTPAHLWFILYLFVVSIIGGFIIYKIFKGDCGEKIINIIKSIFFGKFSILTLLTLGVISDLFPSIMGKSILGCLIVFIFGYITYKDITLIEKIQANKFKFLLIFIGCGLFGILYTFLMRPDEVNTFIWVIDSLFKNTLLISAIGAVVAFSSIYLNKSNKVLRYLNKSAFAVYIIHQPILLALAFIIIPIIKSTTLSMILIIVLSTAITFIVYEILRKMKIFNKVLIMR</sequence>
<feature type="transmembrane region" description="Helical" evidence="1">
    <location>
        <begin position="140"/>
        <end position="162"/>
    </location>
</feature>
<feature type="transmembrane region" description="Helical" evidence="1">
    <location>
        <begin position="174"/>
        <end position="195"/>
    </location>
</feature>
<feature type="transmembrane region" description="Helical" evidence="1">
    <location>
        <begin position="232"/>
        <end position="253"/>
    </location>
</feature>
<feature type="transmembrane region" description="Helical" evidence="1">
    <location>
        <begin position="201"/>
        <end position="220"/>
    </location>
</feature>
<keyword evidence="1" id="KW-0472">Membrane</keyword>
<proteinExistence type="predicted"/>
<feature type="domain" description="Acyltransferase 3" evidence="2">
    <location>
        <begin position="4"/>
        <end position="348"/>
    </location>
</feature>
<comment type="caution">
    <text evidence="3">The sequence shown here is derived from an EMBL/GenBank/DDBJ whole genome shotgun (WGS) entry which is preliminary data.</text>
</comment>
<dbReference type="Pfam" id="PF01757">
    <property type="entry name" value="Acyl_transf_3"/>
    <property type="match status" value="1"/>
</dbReference>
<feature type="transmembrane region" description="Helical" evidence="1">
    <location>
        <begin position="41"/>
        <end position="65"/>
    </location>
</feature>
<dbReference type="InterPro" id="IPR050623">
    <property type="entry name" value="Glucan_succinyl_AcylTrfase"/>
</dbReference>
<dbReference type="InterPro" id="IPR002656">
    <property type="entry name" value="Acyl_transf_3_dom"/>
</dbReference>
<dbReference type="AlphaFoldDB" id="A0A371J9A6"/>
<keyword evidence="1" id="KW-0812">Transmembrane</keyword>
<feature type="transmembrane region" description="Helical" evidence="1">
    <location>
        <begin position="303"/>
        <end position="326"/>
    </location>
</feature>